<dbReference type="PANTHER" id="PTHR38681">
    <property type="entry name" value="RETROVIRUS-RELATED POL POLYPROTEIN FROM TRANSPOSON 412-LIKE PROTEIN-RELATED"/>
    <property type="match status" value="1"/>
</dbReference>
<dbReference type="AlphaFoldDB" id="A0A6J2KKH4"/>
<dbReference type="GO" id="GO:0003676">
    <property type="term" value="F:nucleic acid binding"/>
    <property type="evidence" value="ECO:0007669"/>
    <property type="project" value="InterPro"/>
</dbReference>
<dbReference type="InterPro" id="IPR036397">
    <property type="entry name" value="RNaseH_sf"/>
</dbReference>
<name>A0A6J2KKH4_BOMMA</name>
<sequence length="217" mass="24447">MTAETVGKALISWISRFGCPTDIVTDRGRQFESSLFQYLGIFIGFKHRRTTAYHPACNGLVERFHRQLKAAIMCHADCNWVDTLPLVLLGIRSAFKDDLQSSSAELVYGEPLRLPGEFFQATAPDSTDISDFNYRLRQFAAKLQPTPAARHNEDNKIFVHKDLTSSSHVFLRDDALRGALQPPYTGPYEVLERGEKTFKIQVKGKSVTVSIDRLKPA</sequence>
<dbReference type="PANTHER" id="PTHR38681:SF1">
    <property type="entry name" value="RETROVIRUS-RELATED POL POLYPROTEIN FROM TRANSPOSON 412-LIKE PROTEIN"/>
    <property type="match status" value="1"/>
</dbReference>
<dbReference type="Gene3D" id="3.30.420.10">
    <property type="entry name" value="Ribonuclease H-like superfamily/Ribonuclease H"/>
    <property type="match status" value="1"/>
</dbReference>
<dbReference type="OrthoDB" id="422540at2759"/>
<dbReference type="GO" id="GO:0015074">
    <property type="term" value="P:DNA integration"/>
    <property type="evidence" value="ECO:0007669"/>
    <property type="project" value="InterPro"/>
</dbReference>
<evidence type="ECO:0000259" key="1">
    <source>
        <dbReference type="PROSITE" id="PS50994"/>
    </source>
</evidence>
<reference evidence="3" key="1">
    <citation type="submission" date="2025-08" db="UniProtKB">
        <authorList>
            <consortium name="RefSeq"/>
        </authorList>
    </citation>
    <scope>IDENTIFICATION</scope>
    <source>
        <tissue evidence="3">Silk gland</tissue>
    </source>
</reference>
<evidence type="ECO:0000313" key="2">
    <source>
        <dbReference type="Proteomes" id="UP000504629"/>
    </source>
</evidence>
<dbReference type="Proteomes" id="UP000504629">
    <property type="component" value="Unplaced"/>
</dbReference>
<dbReference type="InterPro" id="IPR012337">
    <property type="entry name" value="RNaseH-like_sf"/>
</dbReference>
<dbReference type="RefSeq" id="XP_028042595.1">
    <property type="nucleotide sequence ID" value="XM_028186794.1"/>
</dbReference>
<organism evidence="2 3">
    <name type="scientific">Bombyx mandarina</name>
    <name type="common">Wild silk moth</name>
    <name type="synonym">Wild silkworm</name>
    <dbReference type="NCBI Taxonomy" id="7092"/>
    <lineage>
        <taxon>Eukaryota</taxon>
        <taxon>Metazoa</taxon>
        <taxon>Ecdysozoa</taxon>
        <taxon>Arthropoda</taxon>
        <taxon>Hexapoda</taxon>
        <taxon>Insecta</taxon>
        <taxon>Pterygota</taxon>
        <taxon>Neoptera</taxon>
        <taxon>Endopterygota</taxon>
        <taxon>Lepidoptera</taxon>
        <taxon>Glossata</taxon>
        <taxon>Ditrysia</taxon>
        <taxon>Bombycoidea</taxon>
        <taxon>Bombycidae</taxon>
        <taxon>Bombycinae</taxon>
        <taxon>Bombyx</taxon>
    </lineage>
</organism>
<proteinExistence type="predicted"/>
<feature type="domain" description="Integrase catalytic" evidence="1">
    <location>
        <begin position="1"/>
        <end position="123"/>
    </location>
</feature>
<protein>
    <submittedName>
        <fullName evidence="3">Uncharacterized protein LOC114252299</fullName>
    </submittedName>
</protein>
<dbReference type="PROSITE" id="PS50994">
    <property type="entry name" value="INTEGRASE"/>
    <property type="match status" value="1"/>
</dbReference>
<evidence type="ECO:0000313" key="3">
    <source>
        <dbReference type="RefSeq" id="XP_028042595.1"/>
    </source>
</evidence>
<accession>A0A6J2KKH4</accession>
<dbReference type="SUPFAM" id="SSF53098">
    <property type="entry name" value="Ribonuclease H-like"/>
    <property type="match status" value="1"/>
</dbReference>
<gene>
    <name evidence="3" type="primary">LOC114252299</name>
</gene>
<dbReference type="GeneID" id="114252299"/>
<dbReference type="InterPro" id="IPR001584">
    <property type="entry name" value="Integrase_cat-core"/>
</dbReference>
<dbReference type="KEGG" id="bman:114252299"/>
<keyword evidence="2" id="KW-1185">Reference proteome</keyword>